<accession>A0ABP6ZA04</accession>
<reference evidence="2" key="1">
    <citation type="journal article" date="2019" name="Int. J. Syst. Evol. Microbiol.">
        <title>The Global Catalogue of Microorganisms (GCM) 10K type strain sequencing project: providing services to taxonomists for standard genome sequencing and annotation.</title>
        <authorList>
            <consortium name="The Broad Institute Genomics Platform"/>
            <consortium name="The Broad Institute Genome Sequencing Center for Infectious Disease"/>
            <person name="Wu L."/>
            <person name="Ma J."/>
        </authorList>
    </citation>
    <scope>NUCLEOTIDE SEQUENCE [LARGE SCALE GENOMIC DNA]</scope>
    <source>
        <strain evidence="2">JCM 16902</strain>
    </source>
</reference>
<dbReference type="InterPro" id="IPR006521">
    <property type="entry name" value="Tail_protein_I"/>
</dbReference>
<proteinExistence type="predicted"/>
<comment type="caution">
    <text evidence="1">The sequence shown here is derived from an EMBL/GenBank/DDBJ whole genome shotgun (WGS) entry which is preliminary data.</text>
</comment>
<keyword evidence="2" id="KW-1185">Reference proteome</keyword>
<evidence type="ECO:0000313" key="1">
    <source>
        <dbReference type="EMBL" id="GAA3602145.1"/>
    </source>
</evidence>
<dbReference type="InterPro" id="IPR011748">
    <property type="entry name" value="Unchr_phage_tail-like"/>
</dbReference>
<dbReference type="EMBL" id="BAAAZO010000002">
    <property type="protein sequence ID" value="GAA3602145.1"/>
    <property type="molecule type" value="Genomic_DNA"/>
</dbReference>
<organism evidence="1 2">
    <name type="scientific">Kineosporia mesophila</name>
    <dbReference type="NCBI Taxonomy" id="566012"/>
    <lineage>
        <taxon>Bacteria</taxon>
        <taxon>Bacillati</taxon>
        <taxon>Actinomycetota</taxon>
        <taxon>Actinomycetes</taxon>
        <taxon>Kineosporiales</taxon>
        <taxon>Kineosporiaceae</taxon>
        <taxon>Kineosporia</taxon>
    </lineage>
</organism>
<name>A0ABP6ZA04_9ACTN</name>
<dbReference type="NCBIfam" id="TIGR02242">
    <property type="entry name" value="tail_TIGR02242"/>
    <property type="match status" value="1"/>
</dbReference>
<sequence length="186" mass="19981">MRGALPELTSPHPLGERLPAVYADDEFGQRFSTGLDSVFAPLLTVLDCLPFYFDPLLAPMDFVDWLGRWVGAELDGDEDASVRRAAVAAAGLLHRSRGTPRGLAIAIRLMFGVDPEITESGGAIWSSGPLGPFPGDQGPWLRVTLRVADPSSVDRQRLDEVVAGARPAHIPYTVEVLGLRPGPGSR</sequence>
<dbReference type="Pfam" id="PF09684">
    <property type="entry name" value="Tail_P2_I"/>
    <property type="match status" value="1"/>
</dbReference>
<evidence type="ECO:0000313" key="2">
    <source>
        <dbReference type="Proteomes" id="UP001501074"/>
    </source>
</evidence>
<dbReference type="Proteomes" id="UP001501074">
    <property type="component" value="Unassembled WGS sequence"/>
</dbReference>
<dbReference type="RefSeq" id="WP_231485171.1">
    <property type="nucleotide sequence ID" value="NZ_BAAAZO010000002.1"/>
</dbReference>
<gene>
    <name evidence="1" type="ORF">GCM10022223_17370</name>
</gene>
<protein>
    <submittedName>
        <fullName evidence="1">Phage tail protein</fullName>
    </submittedName>
</protein>